<comment type="function">
    <text evidence="1">Thiol-specific peroxidase that catalyzes the reduction of hydrogen peroxide and organic hydroperoxides to water and alcohols, respectively. Plays a role in cell protection against oxidative stress by detoxifying peroxides and as sensor of hydrogen peroxide-mediated signaling events.</text>
</comment>
<evidence type="ECO:0000256" key="4">
    <source>
        <dbReference type="ARBA" id="ARBA00022559"/>
    </source>
</evidence>
<name>A0AAE0QKM3_9TELE</name>
<dbReference type="CDD" id="cd03013">
    <property type="entry name" value="PRX5_like"/>
    <property type="match status" value="1"/>
</dbReference>
<evidence type="ECO:0000256" key="5">
    <source>
        <dbReference type="ARBA" id="ARBA00022862"/>
    </source>
</evidence>
<dbReference type="PANTHER" id="PTHR10430">
    <property type="entry name" value="PEROXIREDOXIN"/>
    <property type="match status" value="1"/>
</dbReference>
<dbReference type="GO" id="GO:0008379">
    <property type="term" value="F:thioredoxin peroxidase activity"/>
    <property type="evidence" value="ECO:0007669"/>
    <property type="project" value="InterPro"/>
</dbReference>
<comment type="caution">
    <text evidence="12">The sequence shown here is derived from an EMBL/GenBank/DDBJ whole genome shotgun (WGS) entry which is preliminary data.</text>
</comment>
<dbReference type="Pfam" id="PF08534">
    <property type="entry name" value="Redoxin"/>
    <property type="match status" value="1"/>
</dbReference>
<dbReference type="GO" id="GO:0005739">
    <property type="term" value="C:mitochondrion"/>
    <property type="evidence" value="ECO:0007669"/>
    <property type="project" value="TreeGrafter"/>
</dbReference>
<dbReference type="InterPro" id="IPR037944">
    <property type="entry name" value="PRX5-like"/>
</dbReference>
<evidence type="ECO:0000256" key="9">
    <source>
        <dbReference type="PIRSR" id="PIRSR637944-1"/>
    </source>
</evidence>
<dbReference type="InterPro" id="IPR013766">
    <property type="entry name" value="Thioredoxin_domain"/>
</dbReference>
<evidence type="ECO:0000256" key="10">
    <source>
        <dbReference type="RuleBase" id="RU366011"/>
    </source>
</evidence>
<dbReference type="PROSITE" id="PS51352">
    <property type="entry name" value="THIOREDOXIN_2"/>
    <property type="match status" value="1"/>
</dbReference>
<comment type="similarity">
    <text evidence="3 10">Belongs to the peroxiredoxin family. Prx5 subfamily.</text>
</comment>
<dbReference type="InterPro" id="IPR036249">
    <property type="entry name" value="Thioredoxin-like_sf"/>
</dbReference>
<evidence type="ECO:0000259" key="11">
    <source>
        <dbReference type="PROSITE" id="PS51352"/>
    </source>
</evidence>
<organism evidence="12 13">
    <name type="scientific">Hemibagrus guttatus</name>
    <dbReference type="NCBI Taxonomy" id="175788"/>
    <lineage>
        <taxon>Eukaryota</taxon>
        <taxon>Metazoa</taxon>
        <taxon>Chordata</taxon>
        <taxon>Craniata</taxon>
        <taxon>Vertebrata</taxon>
        <taxon>Euteleostomi</taxon>
        <taxon>Actinopterygii</taxon>
        <taxon>Neopterygii</taxon>
        <taxon>Teleostei</taxon>
        <taxon>Ostariophysi</taxon>
        <taxon>Siluriformes</taxon>
        <taxon>Bagridae</taxon>
        <taxon>Hemibagrus</taxon>
    </lineage>
</organism>
<protein>
    <recommendedName>
        <fullName evidence="10">Peroxiredoxin-5</fullName>
        <ecNumber evidence="10">1.11.1.24</ecNumber>
    </recommendedName>
</protein>
<reference evidence="12" key="1">
    <citation type="submission" date="2023-06" db="EMBL/GenBank/DDBJ databases">
        <title>Male Hemibagrus guttatus genome.</title>
        <authorList>
            <person name="Bian C."/>
        </authorList>
    </citation>
    <scope>NUCLEOTIDE SEQUENCE</scope>
    <source>
        <strain evidence="12">Male_cb2023</strain>
        <tissue evidence="12">Muscle</tissue>
    </source>
</reference>
<accession>A0AAE0QKM3</accession>
<keyword evidence="6 10" id="KW-0560">Oxidoreductase</keyword>
<dbReference type="Proteomes" id="UP001274896">
    <property type="component" value="Unassembled WGS sequence"/>
</dbReference>
<dbReference type="AlphaFoldDB" id="A0AAE0QKM3"/>
<dbReference type="PANTHER" id="PTHR10430:SF16">
    <property type="entry name" value="PEROXIREDOXIN-5, MITOCHONDRIAL"/>
    <property type="match status" value="1"/>
</dbReference>
<sequence length="230" mass="24501">MAVVGNPGLDRSGGGALVESYPDTDRLCSSPVRLFFLIYKTAEQLCCSEEPPVFSFIRPLHTTAILNMSIKVGDRLPSVEVQEGEPGNKVSIAQLFKGKKGVLFAVPGAFTPGCSKTHLPGFVADAAKLRSKGVQEVACISVNDVFVMAAWGKEHGTDGKVRMLADPTGAFTAAVDLFLDNDDILKVLGNKRSKRYAMVVEDGVVKKLNVEPDGTGLTCSLASDILSDLL</sequence>
<feature type="domain" description="Thioredoxin" evidence="11">
    <location>
        <begin position="70"/>
        <end position="230"/>
    </location>
</feature>
<dbReference type="GO" id="GO:0042744">
    <property type="term" value="P:hydrogen peroxide catabolic process"/>
    <property type="evidence" value="ECO:0007669"/>
    <property type="project" value="TreeGrafter"/>
</dbReference>
<dbReference type="InterPro" id="IPR013740">
    <property type="entry name" value="Redoxin"/>
</dbReference>
<dbReference type="SUPFAM" id="SSF52833">
    <property type="entry name" value="Thioredoxin-like"/>
    <property type="match status" value="1"/>
</dbReference>
<evidence type="ECO:0000313" key="12">
    <source>
        <dbReference type="EMBL" id="KAK3524056.1"/>
    </source>
</evidence>
<evidence type="ECO:0000256" key="7">
    <source>
        <dbReference type="ARBA" id="ARBA00023284"/>
    </source>
</evidence>
<dbReference type="Gene3D" id="3.40.30.10">
    <property type="entry name" value="Glutaredoxin"/>
    <property type="match status" value="1"/>
</dbReference>
<comment type="catalytic activity">
    <reaction evidence="8 10">
        <text>a hydroperoxide + [thioredoxin]-dithiol = an alcohol + [thioredoxin]-disulfide + H2O</text>
        <dbReference type="Rhea" id="RHEA:62620"/>
        <dbReference type="Rhea" id="RHEA-COMP:10698"/>
        <dbReference type="Rhea" id="RHEA-COMP:10700"/>
        <dbReference type="ChEBI" id="CHEBI:15377"/>
        <dbReference type="ChEBI" id="CHEBI:29950"/>
        <dbReference type="ChEBI" id="CHEBI:30879"/>
        <dbReference type="ChEBI" id="CHEBI:35924"/>
        <dbReference type="ChEBI" id="CHEBI:50058"/>
        <dbReference type="EC" id="1.11.1.24"/>
    </reaction>
</comment>
<evidence type="ECO:0000256" key="2">
    <source>
        <dbReference type="ARBA" id="ARBA00004253"/>
    </source>
</evidence>
<dbReference type="GO" id="GO:0034599">
    <property type="term" value="P:cellular response to oxidative stress"/>
    <property type="evidence" value="ECO:0007669"/>
    <property type="project" value="InterPro"/>
</dbReference>
<evidence type="ECO:0000313" key="13">
    <source>
        <dbReference type="Proteomes" id="UP001274896"/>
    </source>
</evidence>
<gene>
    <name evidence="12" type="ORF">QTP70_017575</name>
</gene>
<dbReference type="EC" id="1.11.1.24" evidence="10"/>
<feature type="active site" description="Cysteine sulfenic acid (-SOH) intermediate" evidence="9">
    <location>
        <position position="114"/>
    </location>
</feature>
<keyword evidence="5 10" id="KW-0049">Antioxidant</keyword>
<dbReference type="GO" id="GO:0005782">
    <property type="term" value="C:peroxisomal matrix"/>
    <property type="evidence" value="ECO:0007669"/>
    <property type="project" value="UniProtKB-SubCell"/>
</dbReference>
<evidence type="ECO:0000256" key="6">
    <source>
        <dbReference type="ARBA" id="ARBA00023002"/>
    </source>
</evidence>
<evidence type="ECO:0000256" key="3">
    <source>
        <dbReference type="ARBA" id="ARBA00010505"/>
    </source>
</evidence>
<keyword evidence="13" id="KW-1185">Reference proteome</keyword>
<keyword evidence="4 10" id="KW-0575">Peroxidase</keyword>
<evidence type="ECO:0000256" key="1">
    <source>
        <dbReference type="ARBA" id="ARBA00003330"/>
    </source>
</evidence>
<keyword evidence="7 10" id="KW-0676">Redox-active center</keyword>
<evidence type="ECO:0000256" key="8">
    <source>
        <dbReference type="ARBA" id="ARBA00049091"/>
    </source>
</evidence>
<dbReference type="EMBL" id="JAUCMX010000014">
    <property type="protein sequence ID" value="KAK3524056.1"/>
    <property type="molecule type" value="Genomic_DNA"/>
</dbReference>
<dbReference type="GO" id="GO:0045454">
    <property type="term" value="P:cell redox homeostasis"/>
    <property type="evidence" value="ECO:0007669"/>
    <property type="project" value="TreeGrafter"/>
</dbReference>
<dbReference type="FunFam" id="3.40.30.10:FF:000020">
    <property type="entry name" value="Peroxiredoxin"/>
    <property type="match status" value="1"/>
</dbReference>
<proteinExistence type="inferred from homology"/>
<comment type="subcellular location">
    <subcellularLocation>
        <location evidence="2">Peroxisome matrix</location>
    </subcellularLocation>
</comment>